<dbReference type="Gene3D" id="3.40.50.2300">
    <property type="match status" value="1"/>
</dbReference>
<dbReference type="GO" id="GO:0005886">
    <property type="term" value="C:plasma membrane"/>
    <property type="evidence" value="ECO:0007669"/>
    <property type="project" value="UniProtKB-SubCell"/>
</dbReference>
<dbReference type="PANTHER" id="PTHR45339:SF3">
    <property type="entry name" value="HISTIDINE KINASE"/>
    <property type="match status" value="1"/>
</dbReference>
<dbReference type="PANTHER" id="PTHR45339">
    <property type="entry name" value="HYBRID SIGNAL TRANSDUCTION HISTIDINE KINASE J"/>
    <property type="match status" value="1"/>
</dbReference>
<organism evidence="7 8">
    <name type="scientific">Shewanella algicola</name>
    <dbReference type="NCBI Taxonomy" id="640633"/>
    <lineage>
        <taxon>Bacteria</taxon>
        <taxon>Pseudomonadati</taxon>
        <taxon>Pseudomonadota</taxon>
        <taxon>Gammaproteobacteria</taxon>
        <taxon>Alteromonadales</taxon>
        <taxon>Shewanellaceae</taxon>
        <taxon>Shewanella</taxon>
    </lineage>
</organism>
<sequence>MTNPDAKAIHLKQAISQYGVPSILLADDSLTQQFVIKAVLQNAGFNVDCVDDGEKALAQIKHKKYDIVLMDVQMPILDGISATQQIRQQFSFDTLPIIALTGDAELDDQSPALCALFNAFLLKPVDSKDLIDGILALWSPQTETSTILHQQTAVVSDNPNLVNSIVQLAQHPSFDLSGGVYEWVGEEAYLRVLNAFIRVYKPYVVAVKTGRQQALTRAEQHRFFHKLKGAAANIGAIELLKVVEYVELGGDTSFNDICNELNRVINMLEPLALSNKK</sequence>
<accession>A0A9X1Z8S4</accession>
<dbReference type="PROSITE" id="PS50894">
    <property type="entry name" value="HPT"/>
    <property type="match status" value="1"/>
</dbReference>
<keyword evidence="8" id="KW-1185">Reference proteome</keyword>
<evidence type="ECO:0000259" key="6">
    <source>
        <dbReference type="PROSITE" id="PS50894"/>
    </source>
</evidence>
<dbReference type="InterPro" id="IPR036641">
    <property type="entry name" value="HPT_dom_sf"/>
</dbReference>
<keyword evidence="1 4" id="KW-0597">Phosphoprotein</keyword>
<gene>
    <name evidence="7" type="ORF">L2749_18105</name>
</gene>
<evidence type="ECO:0000256" key="1">
    <source>
        <dbReference type="ARBA" id="ARBA00022553"/>
    </source>
</evidence>
<dbReference type="RefSeq" id="WP_188926582.1">
    <property type="nucleotide sequence ID" value="NZ_BMQI01000048.1"/>
</dbReference>
<dbReference type="InterPro" id="IPR008207">
    <property type="entry name" value="Sig_transdc_His_kin_Hpt_dom"/>
</dbReference>
<feature type="modified residue" description="4-aspartylphosphate" evidence="4">
    <location>
        <position position="71"/>
    </location>
</feature>
<dbReference type="AlphaFoldDB" id="A0A9X1Z8S4"/>
<reference evidence="7" key="1">
    <citation type="submission" date="2022-01" db="EMBL/GenBank/DDBJ databases">
        <title>Whole genome-based taxonomy of the Shewanellaceae.</title>
        <authorList>
            <person name="Martin-Rodriguez A.J."/>
        </authorList>
    </citation>
    <scope>NUCLEOTIDE SEQUENCE</scope>
    <source>
        <strain evidence="7">DSM 23803</strain>
    </source>
</reference>
<proteinExistence type="predicted"/>
<feature type="domain" description="Response regulatory" evidence="5">
    <location>
        <begin position="22"/>
        <end position="138"/>
    </location>
</feature>
<name>A0A9X1Z8S4_9GAMM</name>
<evidence type="ECO:0000313" key="7">
    <source>
        <dbReference type="EMBL" id="MCL1107137.1"/>
    </source>
</evidence>
<evidence type="ECO:0000256" key="3">
    <source>
        <dbReference type="PROSITE-ProRule" id="PRU00110"/>
    </source>
</evidence>
<dbReference type="InterPro" id="IPR001789">
    <property type="entry name" value="Sig_transdc_resp-reg_receiver"/>
</dbReference>
<dbReference type="GO" id="GO:0005524">
    <property type="term" value="F:ATP binding"/>
    <property type="evidence" value="ECO:0007669"/>
    <property type="project" value="UniProtKB-KW"/>
</dbReference>
<feature type="modified residue" description="Phosphohistidine" evidence="3">
    <location>
        <position position="225"/>
    </location>
</feature>
<dbReference type="CDD" id="cd17546">
    <property type="entry name" value="REC_hyHK_CKI1_RcsC-like"/>
    <property type="match status" value="1"/>
</dbReference>
<dbReference type="GO" id="GO:0000160">
    <property type="term" value="P:phosphorelay signal transduction system"/>
    <property type="evidence" value="ECO:0007669"/>
    <property type="project" value="UniProtKB-KW"/>
</dbReference>
<dbReference type="InterPro" id="IPR011006">
    <property type="entry name" value="CheY-like_superfamily"/>
</dbReference>
<dbReference type="Pfam" id="PF00072">
    <property type="entry name" value="Response_reg"/>
    <property type="match status" value="1"/>
</dbReference>
<keyword evidence="2" id="KW-0902">Two-component regulatory system</keyword>
<evidence type="ECO:0000256" key="4">
    <source>
        <dbReference type="PROSITE-ProRule" id="PRU00169"/>
    </source>
</evidence>
<evidence type="ECO:0000256" key="2">
    <source>
        <dbReference type="ARBA" id="ARBA00023012"/>
    </source>
</evidence>
<dbReference type="PROSITE" id="PS50110">
    <property type="entry name" value="RESPONSE_REGULATORY"/>
    <property type="match status" value="1"/>
</dbReference>
<dbReference type="Gene3D" id="1.20.120.160">
    <property type="entry name" value="HPT domain"/>
    <property type="match status" value="1"/>
</dbReference>
<comment type="caution">
    <text evidence="7">The sequence shown here is derived from an EMBL/GenBank/DDBJ whole genome shotgun (WGS) entry which is preliminary data.</text>
</comment>
<evidence type="ECO:0000259" key="5">
    <source>
        <dbReference type="PROSITE" id="PS50110"/>
    </source>
</evidence>
<dbReference type="SMART" id="SM00448">
    <property type="entry name" value="REC"/>
    <property type="match status" value="1"/>
</dbReference>
<dbReference type="SUPFAM" id="SSF47226">
    <property type="entry name" value="Histidine-containing phosphotransfer domain, HPT domain"/>
    <property type="match status" value="1"/>
</dbReference>
<dbReference type="SUPFAM" id="SSF52172">
    <property type="entry name" value="CheY-like"/>
    <property type="match status" value="1"/>
</dbReference>
<dbReference type="GO" id="GO:0004672">
    <property type="term" value="F:protein kinase activity"/>
    <property type="evidence" value="ECO:0007669"/>
    <property type="project" value="UniProtKB-ARBA"/>
</dbReference>
<feature type="domain" description="HPt" evidence="6">
    <location>
        <begin position="185"/>
        <end position="277"/>
    </location>
</feature>
<dbReference type="Proteomes" id="UP001139408">
    <property type="component" value="Unassembled WGS sequence"/>
</dbReference>
<dbReference type="EMBL" id="JAKILJ010000050">
    <property type="protein sequence ID" value="MCL1107137.1"/>
    <property type="molecule type" value="Genomic_DNA"/>
</dbReference>
<protein>
    <submittedName>
        <fullName evidence="7">Response regulator</fullName>
    </submittedName>
</protein>
<evidence type="ECO:0000313" key="8">
    <source>
        <dbReference type="Proteomes" id="UP001139408"/>
    </source>
</evidence>